<dbReference type="HOGENOM" id="CLU_3372119_0_0_10"/>
<evidence type="ECO:0000313" key="1">
    <source>
        <dbReference type="EMBL" id="EIY69733.1"/>
    </source>
</evidence>
<organism evidence="1 2">
    <name type="scientific">Bacteroides salyersiae CL02T12C01</name>
    <dbReference type="NCBI Taxonomy" id="997887"/>
    <lineage>
        <taxon>Bacteria</taxon>
        <taxon>Pseudomonadati</taxon>
        <taxon>Bacteroidota</taxon>
        <taxon>Bacteroidia</taxon>
        <taxon>Bacteroidales</taxon>
        <taxon>Bacteroidaceae</taxon>
        <taxon>Bacteroides</taxon>
    </lineage>
</organism>
<evidence type="ECO:0000313" key="2">
    <source>
        <dbReference type="Proteomes" id="UP000005150"/>
    </source>
</evidence>
<sequence>MVNNLFIAVDNGNICNVKNLLLLDQEKYEKMIDN</sequence>
<protein>
    <submittedName>
        <fullName evidence="1">Uncharacterized protein</fullName>
    </submittedName>
</protein>
<proteinExistence type="predicted"/>
<keyword evidence="2" id="KW-1185">Reference proteome</keyword>
<name>I9TKT1_9BACE</name>
<dbReference type="Proteomes" id="UP000005150">
    <property type="component" value="Unassembled WGS sequence"/>
</dbReference>
<comment type="caution">
    <text evidence="1">The sequence shown here is derived from an EMBL/GenBank/DDBJ whole genome shotgun (WGS) entry which is preliminary data.</text>
</comment>
<gene>
    <name evidence="1" type="ORF">HMPREF1071_00753</name>
</gene>
<accession>I9TKT1</accession>
<dbReference type="AlphaFoldDB" id="I9TKT1"/>
<reference evidence="1 2" key="1">
    <citation type="submission" date="2012-02" db="EMBL/GenBank/DDBJ databases">
        <title>The Genome Sequence of Bacteroides salyersiae CL02T12C01.</title>
        <authorList>
            <consortium name="The Broad Institute Genome Sequencing Platform"/>
            <person name="Earl A."/>
            <person name="Ward D."/>
            <person name="Feldgarden M."/>
            <person name="Gevers D."/>
            <person name="Zitomersky N.L."/>
            <person name="Coyne M.J."/>
            <person name="Comstock L.E."/>
            <person name="Young S.K."/>
            <person name="Zeng Q."/>
            <person name="Gargeya S."/>
            <person name="Fitzgerald M."/>
            <person name="Haas B."/>
            <person name="Abouelleil A."/>
            <person name="Alvarado L."/>
            <person name="Arachchi H.M."/>
            <person name="Berlin A."/>
            <person name="Chapman S.B."/>
            <person name="Gearin G."/>
            <person name="Goldberg J."/>
            <person name="Griggs A."/>
            <person name="Gujja S."/>
            <person name="Hansen M."/>
            <person name="Heiman D."/>
            <person name="Howarth C."/>
            <person name="Larimer J."/>
            <person name="Lui A."/>
            <person name="MacDonald P.J.P."/>
            <person name="McCowen C."/>
            <person name="Montmayeur A."/>
            <person name="Murphy C."/>
            <person name="Neiman D."/>
            <person name="Pearson M."/>
            <person name="Priest M."/>
            <person name="Roberts A."/>
            <person name="Saif S."/>
            <person name="Shea T."/>
            <person name="Sisk P."/>
            <person name="Stolte C."/>
            <person name="Sykes S."/>
            <person name="Wortman J."/>
            <person name="Nusbaum C."/>
            <person name="Birren B."/>
        </authorList>
    </citation>
    <scope>NUCLEOTIDE SEQUENCE [LARGE SCALE GENOMIC DNA]</scope>
    <source>
        <strain evidence="1 2">CL02T12C01</strain>
    </source>
</reference>
<dbReference type="EMBL" id="AGXV01000010">
    <property type="protein sequence ID" value="EIY69733.1"/>
    <property type="molecule type" value="Genomic_DNA"/>
</dbReference>